<organism evidence="1 2">
    <name type="scientific">Brassica rapa subsp. trilocularis</name>
    <dbReference type="NCBI Taxonomy" id="1813537"/>
    <lineage>
        <taxon>Eukaryota</taxon>
        <taxon>Viridiplantae</taxon>
        <taxon>Streptophyta</taxon>
        <taxon>Embryophyta</taxon>
        <taxon>Tracheophyta</taxon>
        <taxon>Spermatophyta</taxon>
        <taxon>Magnoliopsida</taxon>
        <taxon>eudicotyledons</taxon>
        <taxon>Gunneridae</taxon>
        <taxon>Pentapetalae</taxon>
        <taxon>rosids</taxon>
        <taxon>malvids</taxon>
        <taxon>Brassicales</taxon>
        <taxon>Brassicaceae</taxon>
        <taxon>Brassiceae</taxon>
        <taxon>Brassica</taxon>
    </lineage>
</organism>
<reference evidence="1 2" key="1">
    <citation type="submission" date="2021-03" db="EMBL/GenBank/DDBJ databases">
        <authorList>
            <person name="King G.J."/>
            <person name="Bancroft I."/>
            <person name="Baten A."/>
            <person name="Bloomfield J."/>
            <person name="Borpatragohain P."/>
            <person name="He Z."/>
            <person name="Irish N."/>
            <person name="Irwin J."/>
            <person name="Liu K."/>
            <person name="Mauleon R.P."/>
            <person name="Moore J."/>
            <person name="Morris R."/>
            <person name="Ostergaard L."/>
            <person name="Wang B."/>
            <person name="Wells R."/>
        </authorList>
    </citation>
    <scope>NUCLEOTIDE SEQUENCE [LARGE SCALE GENOMIC DNA]</scope>
    <source>
        <strain evidence="1">R-o-18</strain>
        <tissue evidence="1">Leaf</tissue>
    </source>
</reference>
<evidence type="ECO:0008006" key="3">
    <source>
        <dbReference type="Google" id="ProtNLM"/>
    </source>
</evidence>
<comment type="caution">
    <text evidence="1">The sequence shown here is derived from an EMBL/GenBank/DDBJ whole genome shotgun (WGS) entry which is preliminary data.</text>
</comment>
<sequence length="133" mass="15240">MSTSGCPWTVRNELVRLCPFISVTEEFLSTDFNHLKHQISMEGSKKMMKRPITEVYESDASEGFNKAKEETVEHYRALLRLSDEHRLSEIELNQAARIANSIAAKIELLDIVFTKRVVPVLFVAMMIRNNVVV</sequence>
<dbReference type="Proteomes" id="UP000823674">
    <property type="component" value="Chromosome A02"/>
</dbReference>
<evidence type="ECO:0000313" key="2">
    <source>
        <dbReference type="Proteomes" id="UP000823674"/>
    </source>
</evidence>
<evidence type="ECO:0000313" key="1">
    <source>
        <dbReference type="EMBL" id="KAG5410750.1"/>
    </source>
</evidence>
<accession>A0ABQ7NIN5</accession>
<proteinExistence type="predicted"/>
<dbReference type="EMBL" id="JADBGQ010000002">
    <property type="protein sequence ID" value="KAG5410750.1"/>
    <property type="molecule type" value="Genomic_DNA"/>
</dbReference>
<gene>
    <name evidence="1" type="primary">A02g507030.1_BraROA</name>
    <name evidence="1" type="ORF">IGI04_007069</name>
</gene>
<protein>
    <recommendedName>
        <fullName evidence="3">14-3-3 domain-containing protein</fullName>
    </recommendedName>
</protein>
<keyword evidence="2" id="KW-1185">Reference proteome</keyword>
<name>A0ABQ7NIN5_BRACM</name>